<feature type="domain" description="VWFA" evidence="2">
    <location>
        <begin position="75"/>
        <end position="279"/>
    </location>
</feature>
<accession>A0A542SQ89</accession>
<feature type="transmembrane region" description="Helical" evidence="1">
    <location>
        <begin position="6"/>
        <end position="27"/>
    </location>
</feature>
<sequence>MTLQPILPVAVLAIVALALAAGCALGWRAARRASGGRAAGWDWARRSALAVIVVVMAAGPAVANDRVETYASGVEIYFVVDRTGSMAAEDWGDAATAGGADGGEGASSIETRLDGVRTDMEAIAKQNPGAQFSIISFDSVASQQLPLTTDARAVASWAATLTQEQTQYSTGSLIDRPLDSLTSALTDSYQNSPGNKRIVYFMSDGENTASGTPRSFAPLASMIDGGAVLGYGTEAGGKMRINDPAGNDSGYIQDPTQSGSTAAVSRIDESSLKSLAGEMNLDYVHRTADVAVTQQVPAIEAGADASATSRTVRAYQPLLWPFALAAAGLLVWEIVISTRRAARRVGVVSHE</sequence>
<evidence type="ECO:0000259" key="2">
    <source>
        <dbReference type="PROSITE" id="PS50234"/>
    </source>
</evidence>
<keyword evidence="1" id="KW-0812">Transmembrane</keyword>
<name>A0A542SQ89_9MICO</name>
<dbReference type="CDD" id="cd00198">
    <property type="entry name" value="vWFA"/>
    <property type="match status" value="1"/>
</dbReference>
<keyword evidence="1" id="KW-0472">Membrane</keyword>
<protein>
    <submittedName>
        <fullName evidence="3">Ca-activated chloride channel family protein</fullName>
    </submittedName>
</protein>
<evidence type="ECO:0000256" key="1">
    <source>
        <dbReference type="SAM" id="Phobius"/>
    </source>
</evidence>
<dbReference type="Pfam" id="PF13519">
    <property type="entry name" value="VWA_2"/>
    <property type="match status" value="1"/>
</dbReference>
<dbReference type="InterPro" id="IPR036465">
    <property type="entry name" value="vWFA_dom_sf"/>
</dbReference>
<dbReference type="PROSITE" id="PS50234">
    <property type="entry name" value="VWFA"/>
    <property type="match status" value="1"/>
</dbReference>
<dbReference type="InterPro" id="IPR002035">
    <property type="entry name" value="VWF_A"/>
</dbReference>
<keyword evidence="1" id="KW-1133">Transmembrane helix</keyword>
<evidence type="ECO:0000313" key="4">
    <source>
        <dbReference type="Proteomes" id="UP000316181"/>
    </source>
</evidence>
<evidence type="ECO:0000313" key="3">
    <source>
        <dbReference type="EMBL" id="TQK76776.1"/>
    </source>
</evidence>
<feature type="transmembrane region" description="Helical" evidence="1">
    <location>
        <begin position="318"/>
        <end position="336"/>
    </location>
</feature>
<comment type="caution">
    <text evidence="3">The sequence shown here is derived from an EMBL/GenBank/DDBJ whole genome shotgun (WGS) entry which is preliminary data.</text>
</comment>
<dbReference type="Proteomes" id="UP000316181">
    <property type="component" value="Unassembled WGS sequence"/>
</dbReference>
<dbReference type="RefSeq" id="WP_170207919.1">
    <property type="nucleotide sequence ID" value="NZ_BAAATB010000010.1"/>
</dbReference>
<gene>
    <name evidence="3" type="ORF">FB389_1466</name>
</gene>
<reference evidence="3 4" key="1">
    <citation type="submission" date="2019-06" db="EMBL/GenBank/DDBJ databases">
        <title>Sequencing the genomes of 1000 actinobacteria strains.</title>
        <authorList>
            <person name="Klenk H.-P."/>
        </authorList>
    </citation>
    <scope>NUCLEOTIDE SEQUENCE [LARGE SCALE GENOMIC DNA]</scope>
    <source>
        <strain evidence="3 4">DSM 10596</strain>
    </source>
</reference>
<dbReference type="SUPFAM" id="SSF53300">
    <property type="entry name" value="vWA-like"/>
    <property type="match status" value="1"/>
</dbReference>
<dbReference type="EMBL" id="VFNV01000001">
    <property type="protein sequence ID" value="TQK76776.1"/>
    <property type="molecule type" value="Genomic_DNA"/>
</dbReference>
<keyword evidence="4" id="KW-1185">Reference proteome</keyword>
<feature type="transmembrane region" description="Helical" evidence="1">
    <location>
        <begin position="47"/>
        <end position="63"/>
    </location>
</feature>
<proteinExistence type="predicted"/>
<dbReference type="AlphaFoldDB" id="A0A542SQ89"/>
<organism evidence="3 4">
    <name type="scientific">Rarobacter incanus</name>
    <dbReference type="NCBI Taxonomy" id="153494"/>
    <lineage>
        <taxon>Bacteria</taxon>
        <taxon>Bacillati</taxon>
        <taxon>Actinomycetota</taxon>
        <taxon>Actinomycetes</taxon>
        <taxon>Micrococcales</taxon>
        <taxon>Rarobacteraceae</taxon>
        <taxon>Rarobacter</taxon>
    </lineage>
</organism>
<dbReference type="Gene3D" id="3.40.50.410">
    <property type="entry name" value="von Willebrand factor, type A domain"/>
    <property type="match status" value="1"/>
</dbReference>